<reference evidence="2 3" key="1">
    <citation type="submission" date="2017-09" db="EMBL/GenBank/DDBJ databases">
        <title>Bacterial strain isolated from the female urinary microbiota.</title>
        <authorList>
            <person name="Thomas-White K."/>
            <person name="Kumar N."/>
            <person name="Forster S."/>
            <person name="Putonti C."/>
            <person name="Lawley T."/>
            <person name="Wolfe A.J."/>
        </authorList>
    </citation>
    <scope>NUCLEOTIDE SEQUENCE [LARGE SCALE GENOMIC DNA]</scope>
    <source>
        <strain evidence="2 3">UMB0744</strain>
    </source>
</reference>
<feature type="region of interest" description="Disordered" evidence="1">
    <location>
        <begin position="92"/>
        <end position="135"/>
    </location>
</feature>
<gene>
    <name evidence="2" type="primary">cas2e</name>
    <name evidence="2" type="ORF">CJ240_01670</name>
</gene>
<feature type="compositionally biased region" description="Basic residues" evidence="1">
    <location>
        <begin position="125"/>
        <end position="135"/>
    </location>
</feature>
<feature type="compositionally biased region" description="Basic and acidic residues" evidence="1">
    <location>
        <begin position="92"/>
        <end position="108"/>
    </location>
</feature>
<keyword evidence="3" id="KW-1185">Reference proteome</keyword>
<dbReference type="Gene3D" id="3.30.70.240">
    <property type="match status" value="1"/>
</dbReference>
<dbReference type="NCBIfam" id="TIGR01873">
    <property type="entry name" value="cas_CT1978"/>
    <property type="match status" value="1"/>
</dbReference>
<sequence>MMVLILTACPPGLRGYITRWLLEASPGVFVGRLSARVRENLWNLVVAERKQGKALLVYSTNNEQGYAVRSAGHKWNPVELEGMTLLQHPERIRSNSQAEERCQREPGRQEGVGGSNEGYGWSIAARRRKMRRRKP</sequence>
<dbReference type="Pfam" id="PF09707">
    <property type="entry name" value="Cas_Cas2CT1978"/>
    <property type="match status" value="1"/>
</dbReference>
<proteinExistence type="predicted"/>
<accession>A0ABX4UUA6</accession>
<organism evidence="2 3">
    <name type="scientific">Varibaculum cambriense</name>
    <dbReference type="NCBI Taxonomy" id="184870"/>
    <lineage>
        <taxon>Bacteria</taxon>
        <taxon>Bacillati</taxon>
        <taxon>Actinomycetota</taxon>
        <taxon>Actinomycetes</taxon>
        <taxon>Actinomycetales</taxon>
        <taxon>Actinomycetaceae</taxon>
        <taxon>Varibaculum</taxon>
    </lineage>
</organism>
<dbReference type="EMBL" id="PNGC01000001">
    <property type="protein sequence ID" value="PMB90469.1"/>
    <property type="molecule type" value="Genomic_DNA"/>
</dbReference>
<dbReference type="CDD" id="cd09755">
    <property type="entry name" value="Cas2_I-E"/>
    <property type="match status" value="1"/>
</dbReference>
<evidence type="ECO:0000313" key="2">
    <source>
        <dbReference type="EMBL" id="PMB90469.1"/>
    </source>
</evidence>
<evidence type="ECO:0000313" key="3">
    <source>
        <dbReference type="Proteomes" id="UP000243201"/>
    </source>
</evidence>
<evidence type="ECO:0000256" key="1">
    <source>
        <dbReference type="SAM" id="MobiDB-lite"/>
    </source>
</evidence>
<protein>
    <submittedName>
        <fullName evidence="2">Type I-E CRISPR-associated endoribonuclease Cas2</fullName>
    </submittedName>
</protein>
<name>A0ABX4UUA6_9ACTO</name>
<comment type="caution">
    <text evidence="2">The sequence shown here is derived from an EMBL/GenBank/DDBJ whole genome shotgun (WGS) entry which is preliminary data.</text>
</comment>
<dbReference type="Proteomes" id="UP000243201">
    <property type="component" value="Unassembled WGS sequence"/>
</dbReference>
<dbReference type="InterPro" id="IPR010152">
    <property type="entry name" value="CRISPR-assoc_prot_Cas2_sub"/>
</dbReference>